<feature type="region of interest" description="Disordered" evidence="1">
    <location>
        <begin position="1"/>
        <end position="23"/>
    </location>
</feature>
<evidence type="ECO:0000313" key="4">
    <source>
        <dbReference type="Proteomes" id="UP000288805"/>
    </source>
</evidence>
<dbReference type="AlphaFoldDB" id="A0A438EQI9"/>
<name>A0A438EQI9_VITVI</name>
<evidence type="ECO:0000313" key="3">
    <source>
        <dbReference type="EMBL" id="RVW49952.1"/>
    </source>
</evidence>
<feature type="compositionally biased region" description="Polar residues" evidence="1">
    <location>
        <begin position="10"/>
        <end position="23"/>
    </location>
</feature>
<organism evidence="3 4">
    <name type="scientific">Vitis vinifera</name>
    <name type="common">Grape</name>
    <dbReference type="NCBI Taxonomy" id="29760"/>
    <lineage>
        <taxon>Eukaryota</taxon>
        <taxon>Viridiplantae</taxon>
        <taxon>Streptophyta</taxon>
        <taxon>Embryophyta</taxon>
        <taxon>Tracheophyta</taxon>
        <taxon>Spermatophyta</taxon>
        <taxon>Magnoliopsida</taxon>
        <taxon>eudicotyledons</taxon>
        <taxon>Gunneridae</taxon>
        <taxon>Pentapetalae</taxon>
        <taxon>rosids</taxon>
        <taxon>Vitales</taxon>
        <taxon>Vitaceae</taxon>
        <taxon>Viteae</taxon>
        <taxon>Vitis</taxon>
    </lineage>
</organism>
<dbReference type="Pfam" id="PF14244">
    <property type="entry name" value="Retrotran_gag_3"/>
    <property type="match status" value="1"/>
</dbReference>
<feature type="domain" description="Retrotransposon Copia-like N-terminal" evidence="2">
    <location>
        <begin position="34"/>
        <end position="69"/>
    </location>
</feature>
<protein>
    <recommendedName>
        <fullName evidence="2">Retrotransposon Copia-like N-terminal domain-containing protein</fullName>
    </recommendedName>
</protein>
<proteinExistence type="predicted"/>
<gene>
    <name evidence="3" type="ORF">CK203_091813</name>
</gene>
<dbReference type="Proteomes" id="UP000288805">
    <property type="component" value="Unassembled WGS sequence"/>
</dbReference>
<accession>A0A438EQI9</accession>
<dbReference type="EMBL" id="QGNW01001216">
    <property type="protein sequence ID" value="RVW49952.1"/>
    <property type="molecule type" value="Genomic_DNA"/>
</dbReference>
<reference evidence="3 4" key="1">
    <citation type="journal article" date="2018" name="PLoS Genet.">
        <title>Population sequencing reveals clonal diversity and ancestral inbreeding in the grapevine cultivar Chardonnay.</title>
        <authorList>
            <person name="Roach M.J."/>
            <person name="Johnson D.L."/>
            <person name="Bohlmann J."/>
            <person name="van Vuuren H.J."/>
            <person name="Jones S.J."/>
            <person name="Pretorius I.S."/>
            <person name="Schmidt S.A."/>
            <person name="Borneman A.R."/>
        </authorList>
    </citation>
    <scope>NUCLEOTIDE SEQUENCE [LARGE SCALE GENOMIC DNA]</scope>
    <source>
        <strain evidence="4">cv. Chardonnay</strain>
        <tissue evidence="3">Leaf</tissue>
    </source>
</reference>
<comment type="caution">
    <text evidence="3">The sequence shown here is derived from an EMBL/GenBank/DDBJ whole genome shotgun (WGS) entry which is preliminary data.</text>
</comment>
<sequence>MVKMAMTGASRGNGSEVASGTSQSTPTMALTAFSENTSLQITTHKLNGKNFLQWSKSVKMVIHGKRENGLFGRYHH</sequence>
<evidence type="ECO:0000256" key="1">
    <source>
        <dbReference type="SAM" id="MobiDB-lite"/>
    </source>
</evidence>
<dbReference type="InterPro" id="IPR029472">
    <property type="entry name" value="Copia-like_N"/>
</dbReference>
<evidence type="ECO:0000259" key="2">
    <source>
        <dbReference type="Pfam" id="PF14244"/>
    </source>
</evidence>